<dbReference type="EMBL" id="CAXIEN010000209">
    <property type="protein sequence ID" value="CAL1286802.1"/>
    <property type="molecule type" value="Genomic_DNA"/>
</dbReference>
<dbReference type="InterPro" id="IPR013087">
    <property type="entry name" value="Znf_C2H2_type"/>
</dbReference>
<keyword evidence="3" id="KW-0862">Zinc</keyword>
<proteinExistence type="predicted"/>
<dbReference type="InterPro" id="IPR003656">
    <property type="entry name" value="Znf_BED"/>
</dbReference>
<dbReference type="SMART" id="SM00614">
    <property type="entry name" value="ZnF_BED"/>
    <property type="match status" value="3"/>
</dbReference>
<dbReference type="GO" id="GO:0008270">
    <property type="term" value="F:zinc ion binding"/>
    <property type="evidence" value="ECO:0007669"/>
    <property type="project" value="UniProtKB-KW"/>
</dbReference>
<organism evidence="7 8">
    <name type="scientific">Larinioides sclopetarius</name>
    <dbReference type="NCBI Taxonomy" id="280406"/>
    <lineage>
        <taxon>Eukaryota</taxon>
        <taxon>Metazoa</taxon>
        <taxon>Ecdysozoa</taxon>
        <taxon>Arthropoda</taxon>
        <taxon>Chelicerata</taxon>
        <taxon>Arachnida</taxon>
        <taxon>Araneae</taxon>
        <taxon>Araneomorphae</taxon>
        <taxon>Entelegynae</taxon>
        <taxon>Araneoidea</taxon>
        <taxon>Araneidae</taxon>
        <taxon>Larinioides</taxon>
    </lineage>
</organism>
<keyword evidence="1" id="KW-0479">Metal-binding</keyword>
<feature type="compositionally biased region" description="Polar residues" evidence="5">
    <location>
        <begin position="269"/>
        <end position="283"/>
    </location>
</feature>
<feature type="region of interest" description="Disordered" evidence="5">
    <location>
        <begin position="256"/>
        <end position="365"/>
    </location>
</feature>
<evidence type="ECO:0000259" key="6">
    <source>
        <dbReference type="PROSITE" id="PS50808"/>
    </source>
</evidence>
<gene>
    <name evidence="7" type="ORF">LARSCL_LOCUS14448</name>
</gene>
<keyword evidence="2 4" id="KW-0863">Zinc-finger</keyword>
<feature type="region of interest" description="Disordered" evidence="5">
    <location>
        <begin position="154"/>
        <end position="201"/>
    </location>
</feature>
<protein>
    <recommendedName>
        <fullName evidence="6">BED-type domain-containing protein</fullName>
    </recommendedName>
</protein>
<feature type="compositionally biased region" description="Acidic residues" evidence="5">
    <location>
        <begin position="285"/>
        <end position="294"/>
    </location>
</feature>
<evidence type="ECO:0000313" key="7">
    <source>
        <dbReference type="EMBL" id="CAL1286802.1"/>
    </source>
</evidence>
<feature type="compositionally biased region" description="Polar residues" evidence="5">
    <location>
        <begin position="175"/>
        <end position="184"/>
    </location>
</feature>
<dbReference type="PROSITE" id="PS50808">
    <property type="entry name" value="ZF_BED"/>
    <property type="match status" value="3"/>
</dbReference>
<reference evidence="7 8" key="1">
    <citation type="submission" date="2024-04" db="EMBL/GenBank/DDBJ databases">
        <authorList>
            <person name="Rising A."/>
            <person name="Reimegard J."/>
            <person name="Sonavane S."/>
            <person name="Akerstrom W."/>
            <person name="Nylinder S."/>
            <person name="Hedman E."/>
            <person name="Kallberg Y."/>
        </authorList>
    </citation>
    <scope>NUCLEOTIDE SEQUENCE [LARGE SCALE GENOMIC DNA]</scope>
</reference>
<feature type="domain" description="BED-type" evidence="6">
    <location>
        <begin position="11"/>
        <end position="59"/>
    </location>
</feature>
<dbReference type="AlphaFoldDB" id="A0AAV2AT81"/>
<feature type="domain" description="BED-type" evidence="6">
    <location>
        <begin position="203"/>
        <end position="252"/>
    </location>
</feature>
<evidence type="ECO:0000256" key="2">
    <source>
        <dbReference type="ARBA" id="ARBA00022771"/>
    </source>
</evidence>
<dbReference type="SMART" id="SM00355">
    <property type="entry name" value="ZnF_C2H2"/>
    <property type="match status" value="3"/>
</dbReference>
<evidence type="ECO:0000313" key="8">
    <source>
        <dbReference type="Proteomes" id="UP001497382"/>
    </source>
</evidence>
<accession>A0AAV2AT81</accession>
<evidence type="ECO:0000256" key="3">
    <source>
        <dbReference type="ARBA" id="ARBA00022833"/>
    </source>
</evidence>
<evidence type="ECO:0000256" key="4">
    <source>
        <dbReference type="PROSITE-ProRule" id="PRU00027"/>
    </source>
</evidence>
<keyword evidence="8" id="KW-1185">Reference proteome</keyword>
<feature type="domain" description="BED-type" evidence="6">
    <location>
        <begin position="365"/>
        <end position="415"/>
    </location>
</feature>
<dbReference type="Pfam" id="PF02892">
    <property type="entry name" value="zf-BED"/>
    <property type="match status" value="3"/>
</dbReference>
<dbReference type="GO" id="GO:0003677">
    <property type="term" value="F:DNA binding"/>
    <property type="evidence" value="ECO:0007669"/>
    <property type="project" value="InterPro"/>
</dbReference>
<sequence length="544" mass="60489">MIGDVNLNGYRRKSPVWSFFKKLSQKHAQCNHCHGIYKTTHSNLLKHVRKKHSDAFAQFKNQEIALLEENTSPMPFTDETSTSSWPAVEVLLQTDESESGQKSADKDPVWGLFTRMDDTIAECNLCQIKLPFKDSLLDLIEHKEVEHSGVLLKGSPEKEASTNGLCSVPVKENHSLTSQSSKKSNPNDEPAAETSRSMPDMKLKRSPTWQYFILIDKTYARCKICGANISHSSFSNLMRHVVRKHPLQLLASTYSGEENDAEKNANENSGDLSGSETQDHSTISDVEEDSDEGDETRKNIADAPSFDQASGLRRSKRIKSDHSLQEDYPMVNDEAESRDEGVQSSQGQNGVLEDNTATGEGKRAATHSTVWKNFTKLKNGRLQCKLCGNTMFKTTGVSNLWRHLRRVHSSSGSARQKKTAASREKRHSRPIIHTFKRDTQSTSEQETDDPPPACGGPEDLSDAAEEQSRRIAPSASPRVGRAFRKSPTAHDTTGCPFSERLVRAVEEGNHLLRSLQGAVERQGQALDRLVACLEGMNCVQNNNA</sequence>
<dbReference type="InterPro" id="IPR036236">
    <property type="entry name" value="Znf_C2H2_sf"/>
</dbReference>
<feature type="region of interest" description="Disordered" evidence="5">
    <location>
        <begin position="407"/>
        <end position="495"/>
    </location>
</feature>
<name>A0AAV2AT81_9ARAC</name>
<dbReference type="SUPFAM" id="SSF57667">
    <property type="entry name" value="beta-beta-alpha zinc fingers"/>
    <property type="match status" value="3"/>
</dbReference>
<feature type="compositionally biased region" description="Basic residues" evidence="5">
    <location>
        <begin position="415"/>
        <end position="430"/>
    </location>
</feature>
<evidence type="ECO:0000256" key="5">
    <source>
        <dbReference type="SAM" id="MobiDB-lite"/>
    </source>
</evidence>
<evidence type="ECO:0000256" key="1">
    <source>
        <dbReference type="ARBA" id="ARBA00022723"/>
    </source>
</evidence>
<dbReference type="Proteomes" id="UP001497382">
    <property type="component" value="Unassembled WGS sequence"/>
</dbReference>
<comment type="caution">
    <text evidence="7">The sequence shown here is derived from an EMBL/GenBank/DDBJ whole genome shotgun (WGS) entry which is preliminary data.</text>
</comment>